<dbReference type="STRING" id="1437059.A6A05_16790"/>
<evidence type="ECO:0008006" key="3">
    <source>
        <dbReference type="Google" id="ProtNLM"/>
    </source>
</evidence>
<keyword evidence="2" id="KW-1185">Reference proteome</keyword>
<name>A0A178MBZ1_9PROT</name>
<dbReference type="Proteomes" id="UP000078543">
    <property type="component" value="Unassembled WGS sequence"/>
</dbReference>
<accession>A0A178MBZ1</accession>
<comment type="caution">
    <text evidence="1">The sequence shown here is derived from an EMBL/GenBank/DDBJ whole genome shotgun (WGS) entry which is preliminary data.</text>
</comment>
<protein>
    <recommendedName>
        <fullName evidence="3">Conjugal transfer protein TraD</fullName>
    </recommendedName>
</protein>
<evidence type="ECO:0000313" key="1">
    <source>
        <dbReference type="EMBL" id="OAN45565.1"/>
    </source>
</evidence>
<proteinExistence type="predicted"/>
<dbReference type="RefSeq" id="WP_068504045.1">
    <property type="nucleotide sequence ID" value="NZ_LWQU01000182.1"/>
</dbReference>
<sequence length="59" mass="6090">MTDKDDQIVATQISALATAGMVVAVDPDDADSMGAFADTALTPEDALESRFDDVVEGGE</sequence>
<reference evidence="1 2" key="1">
    <citation type="submission" date="2016-04" db="EMBL/GenBank/DDBJ databases">
        <title>Draft genome sequence of freshwater magnetotactic bacteria Magnetospirillum marisnigri SP-1 and Magnetospirillum moscoviense BB-1.</title>
        <authorList>
            <person name="Koziaeva V."/>
            <person name="Dziuba M.V."/>
            <person name="Ivanov T.M."/>
            <person name="Kuznetsov B."/>
            <person name="Grouzdev D.S."/>
        </authorList>
    </citation>
    <scope>NUCLEOTIDE SEQUENCE [LARGE SCALE GENOMIC DNA]</scope>
    <source>
        <strain evidence="1 2">BB-1</strain>
    </source>
</reference>
<organism evidence="1 2">
    <name type="scientific">Magnetospirillum moscoviense</name>
    <dbReference type="NCBI Taxonomy" id="1437059"/>
    <lineage>
        <taxon>Bacteria</taxon>
        <taxon>Pseudomonadati</taxon>
        <taxon>Pseudomonadota</taxon>
        <taxon>Alphaproteobacteria</taxon>
        <taxon>Rhodospirillales</taxon>
        <taxon>Rhodospirillaceae</taxon>
        <taxon>Magnetospirillum</taxon>
    </lineage>
</organism>
<evidence type="ECO:0000313" key="2">
    <source>
        <dbReference type="Proteomes" id="UP000078543"/>
    </source>
</evidence>
<gene>
    <name evidence="1" type="ORF">A6A05_16790</name>
</gene>
<dbReference type="AlphaFoldDB" id="A0A178MBZ1"/>
<dbReference type="EMBL" id="LWQU01000182">
    <property type="protein sequence ID" value="OAN45565.1"/>
    <property type="molecule type" value="Genomic_DNA"/>
</dbReference>